<evidence type="ECO:0000313" key="5">
    <source>
        <dbReference type="Proteomes" id="UP000002217"/>
    </source>
</evidence>
<dbReference type="InterPro" id="IPR001119">
    <property type="entry name" value="SLH_dom"/>
</dbReference>
<keyword evidence="2" id="KW-0732">Signal</keyword>
<feature type="signal peptide" evidence="2">
    <location>
        <begin position="1"/>
        <end position="27"/>
    </location>
</feature>
<gene>
    <name evidence="4" type="ordered locus">Dtox_4146</name>
</gene>
<dbReference type="AlphaFoldDB" id="C8VYU3"/>
<reference evidence="4 5" key="1">
    <citation type="journal article" date="2009" name="Stand. Genomic Sci.">
        <title>Complete genome sequence of Desulfotomaculum acetoxidans type strain (5575).</title>
        <authorList>
            <person name="Spring S."/>
            <person name="Lapidus A."/>
            <person name="Schroder M."/>
            <person name="Gleim D."/>
            <person name="Sims D."/>
            <person name="Meincke L."/>
            <person name="Glavina Del Rio T."/>
            <person name="Tice H."/>
            <person name="Copeland A."/>
            <person name="Cheng J.F."/>
            <person name="Lucas S."/>
            <person name="Chen F."/>
            <person name="Nolan M."/>
            <person name="Bruce D."/>
            <person name="Goodwin L."/>
            <person name="Pitluck S."/>
            <person name="Ivanova N."/>
            <person name="Mavromatis K."/>
            <person name="Mikhailova N."/>
            <person name="Pati A."/>
            <person name="Chen A."/>
            <person name="Palaniappan K."/>
            <person name="Land M."/>
            <person name="Hauser L."/>
            <person name="Chang Y.J."/>
            <person name="Jeffries C.D."/>
            <person name="Chain P."/>
            <person name="Saunders E."/>
            <person name="Brettin T."/>
            <person name="Detter J.C."/>
            <person name="Goker M."/>
            <person name="Bristow J."/>
            <person name="Eisen J.A."/>
            <person name="Markowitz V."/>
            <person name="Hugenholtz P."/>
            <person name="Kyrpides N.C."/>
            <person name="Klenk H.P."/>
            <person name="Han C."/>
        </authorList>
    </citation>
    <scope>NUCLEOTIDE SEQUENCE [LARGE SCALE GENOMIC DNA]</scope>
    <source>
        <strain evidence="5">ATCC 49208 / DSM 771 / VKM B-1644</strain>
    </source>
</reference>
<organism evidence="4 5">
    <name type="scientific">Desulfofarcimen acetoxidans (strain ATCC 49208 / DSM 771 / KCTC 5769 / VKM B-1644 / 5575)</name>
    <name type="common">Desulfotomaculum acetoxidans</name>
    <dbReference type="NCBI Taxonomy" id="485916"/>
    <lineage>
        <taxon>Bacteria</taxon>
        <taxon>Bacillati</taxon>
        <taxon>Bacillota</taxon>
        <taxon>Clostridia</taxon>
        <taxon>Eubacteriales</taxon>
        <taxon>Peptococcaceae</taxon>
        <taxon>Desulfofarcimen</taxon>
    </lineage>
</organism>
<dbReference type="STRING" id="485916.Dtox_4146"/>
<dbReference type="PANTHER" id="PTHR43308">
    <property type="entry name" value="OUTER MEMBRANE PROTEIN ALPHA-RELATED"/>
    <property type="match status" value="1"/>
</dbReference>
<keyword evidence="5" id="KW-1185">Reference proteome</keyword>
<dbReference type="EMBL" id="CP001720">
    <property type="protein sequence ID" value="ACV64814.1"/>
    <property type="molecule type" value="Genomic_DNA"/>
</dbReference>
<accession>C8VYU3</accession>
<feature type="chain" id="PRO_5002992354" evidence="2">
    <location>
        <begin position="28"/>
        <end position="343"/>
    </location>
</feature>
<dbReference type="eggNOG" id="COG5492">
    <property type="taxonomic scope" value="Bacteria"/>
</dbReference>
<sequence>MWRYLYKLSIYAAVALVLMTVTTPAHAVNPLYFNDWCQGKSNQVLPSGYPAWLEDNAQDKENVAKAIKFELYTGYPDQTLKLTDNITRAEFAVALARVLDTGKDGGSTWYANRLDALVAEGILKGKTGDWSSPITRGEMGQWTGRAAGKYKADIKINSISFTDTVDSDILTAAKAGIISGYSDGSFKPKDNAQRVHAALMLVRLAEALNSKPLPNETDLSNIAQKAYEQEQIARKAWVQAKTKTPNYTPAEEYESSLNLKWLALAEVEYQKLKPNYGWAEDKLSYSAKPVEMHRTTAIIEISGRVQNYDKAGNKLYDELDYKGSQYFIKRDGKWVLTHGEPVH</sequence>
<dbReference type="InterPro" id="IPR051465">
    <property type="entry name" value="Cell_Envelope_Struct_Comp"/>
</dbReference>
<dbReference type="PROSITE" id="PS51272">
    <property type="entry name" value="SLH"/>
    <property type="match status" value="2"/>
</dbReference>
<evidence type="ECO:0000256" key="1">
    <source>
        <dbReference type="ARBA" id="ARBA00022737"/>
    </source>
</evidence>
<protein>
    <submittedName>
        <fullName evidence="4">S-layer domain protein</fullName>
    </submittedName>
</protein>
<feature type="domain" description="SLH" evidence="3">
    <location>
        <begin position="46"/>
        <end position="109"/>
    </location>
</feature>
<dbReference type="HOGENOM" id="CLU_841495_0_0_9"/>
<dbReference type="OrthoDB" id="1804207at2"/>
<evidence type="ECO:0000259" key="3">
    <source>
        <dbReference type="PROSITE" id="PS51272"/>
    </source>
</evidence>
<dbReference type="KEGG" id="dae:Dtox_4146"/>
<evidence type="ECO:0000313" key="4">
    <source>
        <dbReference type="EMBL" id="ACV64814.1"/>
    </source>
</evidence>
<feature type="domain" description="SLH" evidence="3">
    <location>
        <begin position="152"/>
        <end position="215"/>
    </location>
</feature>
<evidence type="ECO:0000256" key="2">
    <source>
        <dbReference type="SAM" id="SignalP"/>
    </source>
</evidence>
<keyword evidence="1" id="KW-0677">Repeat</keyword>
<dbReference type="RefSeq" id="WP_015759484.1">
    <property type="nucleotide sequence ID" value="NC_013216.1"/>
</dbReference>
<proteinExistence type="predicted"/>
<name>C8VYU3_DESAS</name>
<dbReference type="Pfam" id="PF00395">
    <property type="entry name" value="SLH"/>
    <property type="match status" value="2"/>
</dbReference>
<dbReference type="Proteomes" id="UP000002217">
    <property type="component" value="Chromosome"/>
</dbReference>